<keyword evidence="1" id="KW-0812">Transmembrane</keyword>
<evidence type="ECO:0000313" key="2">
    <source>
        <dbReference type="EMBL" id="ALS02708.1"/>
    </source>
</evidence>
<evidence type="ECO:0000313" key="3">
    <source>
        <dbReference type="EMBL" id="OJG89738.1"/>
    </source>
</evidence>
<dbReference type="EMBL" id="JXLC01000022">
    <property type="protein sequence ID" value="OJG89738.1"/>
    <property type="molecule type" value="Genomic_DNA"/>
</dbReference>
<reference evidence="3 5" key="1">
    <citation type="submission" date="2014-12" db="EMBL/GenBank/DDBJ databases">
        <title>Draft genome sequences of 29 type strains of Enterococci.</title>
        <authorList>
            <person name="Zhong Z."/>
            <person name="Sun Z."/>
            <person name="Liu W."/>
            <person name="Zhang W."/>
            <person name="Zhang H."/>
        </authorList>
    </citation>
    <scope>NUCLEOTIDE SEQUENCE [LARGE SCALE GENOMIC DNA]</scope>
    <source>
        <strain evidence="3 5">DSM 22801</strain>
    </source>
</reference>
<gene>
    <name evidence="2" type="ORF">ATZ33_15385</name>
    <name evidence="3" type="ORF">RV15_GL001579</name>
</gene>
<dbReference type="Proteomes" id="UP000183039">
    <property type="component" value="Unassembled WGS sequence"/>
</dbReference>
<feature type="transmembrane region" description="Helical" evidence="1">
    <location>
        <begin position="37"/>
        <end position="56"/>
    </location>
</feature>
<dbReference type="KEGG" id="ess:ATZ33_15385"/>
<dbReference type="GO" id="GO:0003677">
    <property type="term" value="F:DNA binding"/>
    <property type="evidence" value="ECO:0007669"/>
    <property type="project" value="UniProtKB-KW"/>
</dbReference>
<feature type="transmembrane region" description="Helical" evidence="1">
    <location>
        <begin position="6"/>
        <end position="25"/>
    </location>
</feature>
<feature type="transmembrane region" description="Helical" evidence="1">
    <location>
        <begin position="106"/>
        <end position="124"/>
    </location>
</feature>
<dbReference type="OrthoDB" id="3169575at2"/>
<dbReference type="RefSeq" id="WP_071878592.1">
    <property type="nucleotide sequence ID" value="NZ_JXLC01000022.1"/>
</dbReference>
<evidence type="ECO:0000313" key="5">
    <source>
        <dbReference type="Proteomes" id="UP000183039"/>
    </source>
</evidence>
<keyword evidence="1" id="KW-1133">Transmembrane helix</keyword>
<dbReference type="Proteomes" id="UP000065511">
    <property type="component" value="Chromosome"/>
</dbReference>
<proteinExistence type="predicted"/>
<organism evidence="3 5">
    <name type="scientific">Enterococcus silesiacus</name>
    <dbReference type="NCBI Taxonomy" id="332949"/>
    <lineage>
        <taxon>Bacteria</taxon>
        <taxon>Bacillati</taxon>
        <taxon>Bacillota</taxon>
        <taxon>Bacilli</taxon>
        <taxon>Lactobacillales</taxon>
        <taxon>Enterococcaceae</taxon>
        <taxon>Enterococcus</taxon>
    </lineage>
</organism>
<keyword evidence="4" id="KW-1185">Reference proteome</keyword>
<feature type="transmembrane region" description="Helical" evidence="1">
    <location>
        <begin position="62"/>
        <end position="85"/>
    </location>
</feature>
<sequence>MFLNFIGLTLFFGIGILVANGVSLIARKGRNSKGTIVLMFVELCLMGGFLFVALPSKTLSTILWINLIGAVIASGLLLLSCSISKASAKVLHNGRKNVVAETVNDWSGRILGISIAAMVLLFIVSSVTRVTAIDDVYQTIPLKTEEKAEVLTSTKETPIAIAPKTAKRKMLQKFSVIPNSNMFTLDGITAQVVNGEYVYVATVEFNGFFKWSKLGAVPGYFIISATDINAQPKFVEKPIIYTPSAYFSKDAARKIYAAYPDYAATGKINLEIDDKGNPFYIQTLYKEYGVSGRMNYNEFKTAVLNATTGEVKVYDSKEAPKFVDAPITSSAANSINEYFGRYSQGWWNQTMFGAKKDVKIPTENGIYASGQITPMMNKEGSQLLYFTDFTSGDEEQDSALGYSLINARTGQVTYYRDTKVGIMDSDGAISIAAKIYPEKKWKASMPVLYNIDGVPTWIVSLMDSKGIFKKYVYVNAVDNDIVVDADAAQNALDAYRIELATKGSNNTSTDAADLEKIKGTVSRITIVASEAQTVVSFLLENEKTIYSVTTNNSPMALFLKEGDKVEFQAVVAADAKAASIENLVIEGLE</sequence>
<reference evidence="2 4" key="2">
    <citation type="submission" date="2015-12" db="EMBL/GenBank/DDBJ databases">
        <authorList>
            <person name="Lauer A."/>
            <person name="Humrighouse B."/>
            <person name="Loparev V."/>
            <person name="Shewmaker P.L."/>
            <person name="Whitney A.M."/>
            <person name="McLaughlin R.W."/>
        </authorList>
    </citation>
    <scope>NUCLEOTIDE SEQUENCE [LARGE SCALE GENOMIC DNA]</scope>
    <source>
        <strain evidence="2 4">LMG 23085</strain>
    </source>
</reference>
<accession>A0A0S3KER0</accession>
<protein>
    <submittedName>
        <fullName evidence="2">DNA-binding protein</fullName>
    </submittedName>
</protein>
<name>A0A0S3KER0_9ENTE</name>
<keyword evidence="1" id="KW-0472">Membrane</keyword>
<dbReference type="AlphaFoldDB" id="A0A0S3KER0"/>
<evidence type="ECO:0000313" key="4">
    <source>
        <dbReference type="Proteomes" id="UP000065511"/>
    </source>
</evidence>
<keyword evidence="2" id="KW-0238">DNA-binding</keyword>
<dbReference type="EMBL" id="CP013614">
    <property type="protein sequence ID" value="ALS02708.1"/>
    <property type="molecule type" value="Genomic_DNA"/>
</dbReference>
<evidence type="ECO:0000256" key="1">
    <source>
        <dbReference type="SAM" id="Phobius"/>
    </source>
</evidence>